<comment type="caution">
    <text evidence="4">The sequence shown here is derived from an EMBL/GenBank/DDBJ whole genome shotgun (WGS) entry which is preliminary data.</text>
</comment>
<keyword evidence="5" id="KW-1185">Reference proteome</keyword>
<dbReference type="AlphaFoldDB" id="A0A5D0GJX5"/>
<feature type="signal peptide" evidence="2">
    <location>
        <begin position="1"/>
        <end position="18"/>
    </location>
</feature>
<evidence type="ECO:0000313" key="4">
    <source>
        <dbReference type="EMBL" id="TYA59298.1"/>
    </source>
</evidence>
<dbReference type="Pfam" id="PF18962">
    <property type="entry name" value="Por_Secre_tail"/>
    <property type="match status" value="1"/>
</dbReference>
<dbReference type="InterPro" id="IPR011045">
    <property type="entry name" value="N2O_reductase_N"/>
</dbReference>
<dbReference type="PANTHER" id="PTHR40274">
    <property type="entry name" value="VIRGINIAMYCIN B LYASE"/>
    <property type="match status" value="1"/>
</dbReference>
<evidence type="ECO:0000256" key="2">
    <source>
        <dbReference type="SAM" id="SignalP"/>
    </source>
</evidence>
<dbReference type="RefSeq" id="WP_148452496.1">
    <property type="nucleotide sequence ID" value="NZ_VSFC01000009.1"/>
</dbReference>
<proteinExistence type="predicted"/>
<dbReference type="OrthoDB" id="1156241at2"/>
<dbReference type="InterPro" id="IPR051344">
    <property type="entry name" value="Vgb"/>
</dbReference>
<dbReference type="Gene3D" id="2.120.10.30">
    <property type="entry name" value="TolB, C-terminal domain"/>
    <property type="match status" value="2"/>
</dbReference>
<name>A0A5D0GJX5_9FLAO</name>
<evidence type="ECO:0000259" key="3">
    <source>
        <dbReference type="Pfam" id="PF18962"/>
    </source>
</evidence>
<dbReference type="EMBL" id="VSFC01000009">
    <property type="protein sequence ID" value="TYA59298.1"/>
    <property type="molecule type" value="Genomic_DNA"/>
</dbReference>
<sequence>MKNFYMLLLVIFTISANSQTVTTYLDSPDAIVDDALALDSQGNLYGSTFYGGVVYKITPDGNSTPFVTGLVYANGLAVDSEDNVFVAAYGEGSINKYDSDGNLLQVFPVQGYPSGLIKAYKSDNMIYTEVVTHSVIELSVTDGSVRVLYEGAPLNTPVGLAYGPNGDLYIGNYLGRAIYRLTAKVGELEYVATVPAPNNYVPYLSFIAYAQGFLYGTVYGEHKIYKIDPRRVDDVEIYSGSTFGYMDGNITEATFAFPSGIISNSSGNTLYVSEYDGLGHVRKITNGNGLTSRVVENTVDIRTFPNPASDYINIMYNTNKKDSHFFNIKLYNISHGNLVLEQDQVNIYGKYALSLLGIKNGLYELVISNGEISESKTILVNKK</sequence>
<organism evidence="4 5">
    <name type="scientific">Formosa maritima</name>
    <dbReference type="NCBI Taxonomy" id="2592046"/>
    <lineage>
        <taxon>Bacteria</taxon>
        <taxon>Pseudomonadati</taxon>
        <taxon>Bacteroidota</taxon>
        <taxon>Flavobacteriia</taxon>
        <taxon>Flavobacteriales</taxon>
        <taxon>Flavobacteriaceae</taxon>
        <taxon>Formosa</taxon>
    </lineage>
</organism>
<evidence type="ECO:0000313" key="5">
    <source>
        <dbReference type="Proteomes" id="UP000324550"/>
    </source>
</evidence>
<gene>
    <name evidence="4" type="ORF">FVF61_01410</name>
</gene>
<feature type="chain" id="PRO_5022676088" description="Secretion system C-terminal sorting domain-containing protein" evidence="2">
    <location>
        <begin position="19"/>
        <end position="383"/>
    </location>
</feature>
<dbReference type="InterPro" id="IPR011042">
    <property type="entry name" value="6-blade_b-propeller_TolB-like"/>
</dbReference>
<evidence type="ECO:0000256" key="1">
    <source>
        <dbReference type="ARBA" id="ARBA00022729"/>
    </source>
</evidence>
<accession>A0A5D0GJX5</accession>
<dbReference type="SUPFAM" id="SSF101898">
    <property type="entry name" value="NHL repeat"/>
    <property type="match status" value="1"/>
</dbReference>
<reference evidence="4 5" key="1">
    <citation type="submission" date="2019-08" db="EMBL/GenBank/DDBJ databases">
        <title>Formosa sediminis sp. nov., isolated from marine sediment.</title>
        <authorList>
            <person name="Cao W.R."/>
        </authorList>
    </citation>
    <scope>NUCLEOTIDE SEQUENCE [LARGE SCALE GENOMIC DNA]</scope>
    <source>
        <strain evidence="4 5">1494</strain>
    </source>
</reference>
<keyword evidence="1 2" id="KW-0732">Signal</keyword>
<dbReference type="Proteomes" id="UP000324550">
    <property type="component" value="Unassembled WGS sequence"/>
</dbReference>
<protein>
    <recommendedName>
        <fullName evidence="3">Secretion system C-terminal sorting domain-containing protein</fullName>
    </recommendedName>
</protein>
<dbReference type="SUPFAM" id="SSF50974">
    <property type="entry name" value="Nitrous oxide reductase, N-terminal domain"/>
    <property type="match status" value="1"/>
</dbReference>
<dbReference type="PANTHER" id="PTHR40274:SF3">
    <property type="entry name" value="VIRGINIAMYCIN B LYASE"/>
    <property type="match status" value="1"/>
</dbReference>
<dbReference type="InterPro" id="IPR026444">
    <property type="entry name" value="Secre_tail"/>
</dbReference>
<feature type="domain" description="Secretion system C-terminal sorting" evidence="3">
    <location>
        <begin position="304"/>
        <end position="379"/>
    </location>
</feature>